<comment type="subcellular location">
    <subcellularLocation>
        <location evidence="1">Secreted</location>
    </subcellularLocation>
</comment>
<keyword evidence="5" id="KW-0325">Glycoprotein</keyword>
<evidence type="ECO:0000256" key="3">
    <source>
        <dbReference type="ARBA" id="ARBA00022525"/>
    </source>
</evidence>
<name>A0ABQ6MF24_9STRA</name>
<keyword evidence="4" id="KW-0732">Signal</keyword>
<evidence type="ECO:0000256" key="1">
    <source>
        <dbReference type="ARBA" id="ARBA00004613"/>
    </source>
</evidence>
<evidence type="ECO:0000313" key="6">
    <source>
        <dbReference type="EMBL" id="GMI25159.1"/>
    </source>
</evidence>
<evidence type="ECO:0000256" key="4">
    <source>
        <dbReference type="ARBA" id="ARBA00022729"/>
    </source>
</evidence>
<evidence type="ECO:0000256" key="2">
    <source>
        <dbReference type="ARBA" id="ARBA00005679"/>
    </source>
</evidence>
<gene>
    <name evidence="6" type="ORF">TeGR_g14611</name>
</gene>
<dbReference type="PANTHER" id="PTHR13234:SF8">
    <property type="entry name" value="GAMMA-INTERFERON-INDUCIBLE LYSOSOMAL THIOL REDUCTASE"/>
    <property type="match status" value="1"/>
</dbReference>
<comment type="caution">
    <text evidence="6">The sequence shown here is derived from an EMBL/GenBank/DDBJ whole genome shotgun (WGS) entry which is preliminary data.</text>
</comment>
<reference evidence="6 7" key="1">
    <citation type="journal article" date="2023" name="Commun. Biol.">
        <title>Genome analysis of Parmales, the sister group of diatoms, reveals the evolutionary specialization of diatoms from phago-mixotrophs to photoautotrophs.</title>
        <authorList>
            <person name="Ban H."/>
            <person name="Sato S."/>
            <person name="Yoshikawa S."/>
            <person name="Yamada K."/>
            <person name="Nakamura Y."/>
            <person name="Ichinomiya M."/>
            <person name="Sato N."/>
            <person name="Blanc-Mathieu R."/>
            <person name="Endo H."/>
            <person name="Kuwata A."/>
            <person name="Ogata H."/>
        </authorList>
    </citation>
    <scope>NUCLEOTIDE SEQUENCE [LARGE SCALE GENOMIC DNA]</scope>
</reference>
<evidence type="ECO:0008006" key="8">
    <source>
        <dbReference type="Google" id="ProtNLM"/>
    </source>
</evidence>
<organism evidence="6 7">
    <name type="scientific">Tetraparma gracilis</name>
    <dbReference type="NCBI Taxonomy" id="2962635"/>
    <lineage>
        <taxon>Eukaryota</taxon>
        <taxon>Sar</taxon>
        <taxon>Stramenopiles</taxon>
        <taxon>Ochrophyta</taxon>
        <taxon>Bolidophyceae</taxon>
        <taxon>Parmales</taxon>
        <taxon>Triparmaceae</taxon>
        <taxon>Tetraparma</taxon>
    </lineage>
</organism>
<dbReference type="EMBL" id="BRYB01000203">
    <property type="protein sequence ID" value="GMI25159.1"/>
    <property type="molecule type" value="Genomic_DNA"/>
</dbReference>
<dbReference type="Proteomes" id="UP001165060">
    <property type="component" value="Unassembled WGS sequence"/>
</dbReference>
<dbReference type="InterPro" id="IPR004911">
    <property type="entry name" value="Interferon-induced_GILT"/>
</dbReference>
<protein>
    <recommendedName>
        <fullName evidence="8">Gamma-interferon-inducible lysosomal thiol reductase</fullName>
    </recommendedName>
</protein>
<dbReference type="Pfam" id="PF03227">
    <property type="entry name" value="GILT"/>
    <property type="match status" value="1"/>
</dbReference>
<evidence type="ECO:0000256" key="5">
    <source>
        <dbReference type="ARBA" id="ARBA00023180"/>
    </source>
</evidence>
<keyword evidence="7" id="KW-1185">Reference proteome</keyword>
<sequence length="200" mass="21414">MSLVTVQLSMEALCPDCINYSGTQVASLMKDVPSIVDFSILPYGNAEPSSSGSGWDCQHGENECIGNMYLACAQEHFSSRVDDVPAWYPFYDCMEASEYNKDRYLAYNTSAAIECAAGIDWSVIEECAGPSPSLGSDDDGSVLMNTIMHNTPNHTYVPWVVVNGDTVPDDGSGYPSGDLTSLVCAAYAGKDVPDACSATR</sequence>
<keyword evidence="3" id="KW-0964">Secreted</keyword>
<comment type="similarity">
    <text evidence="2">Belongs to the GILT family.</text>
</comment>
<proteinExistence type="inferred from homology"/>
<dbReference type="PANTHER" id="PTHR13234">
    <property type="entry name" value="GAMMA-INTERFERON INDUCIBLE LYSOSOMAL THIOL REDUCTASE GILT"/>
    <property type="match status" value="1"/>
</dbReference>
<accession>A0ABQ6MF24</accession>
<evidence type="ECO:0000313" key="7">
    <source>
        <dbReference type="Proteomes" id="UP001165060"/>
    </source>
</evidence>